<dbReference type="Proteomes" id="UP000193689">
    <property type="component" value="Unassembled WGS sequence"/>
</dbReference>
<dbReference type="InterPro" id="IPR036867">
    <property type="entry name" value="R3H_dom_sf"/>
</dbReference>
<evidence type="ECO:0000313" key="5">
    <source>
        <dbReference type="EMBL" id="ORY59569.1"/>
    </source>
</evidence>
<proteinExistence type="predicted"/>
<dbReference type="InterPro" id="IPR051937">
    <property type="entry name" value="R3H_domain_containing"/>
</dbReference>
<evidence type="ECO:0000256" key="1">
    <source>
        <dbReference type="ARBA" id="ARBA00022553"/>
    </source>
</evidence>
<dbReference type="GO" id="GO:0006012">
    <property type="term" value="P:galactose metabolic process"/>
    <property type="evidence" value="ECO:0007669"/>
    <property type="project" value="TreeGrafter"/>
</dbReference>
<reference evidence="5 6" key="1">
    <citation type="submission" date="2016-07" db="EMBL/GenBank/DDBJ databases">
        <title>Pervasive Adenine N6-methylation of Active Genes in Fungi.</title>
        <authorList>
            <consortium name="DOE Joint Genome Institute"/>
            <person name="Mondo S.J."/>
            <person name="Dannebaum R.O."/>
            <person name="Kuo R.C."/>
            <person name="Labutti K."/>
            <person name="Haridas S."/>
            <person name="Kuo A."/>
            <person name="Salamov A."/>
            <person name="Ahrendt S.R."/>
            <person name="Lipzen A."/>
            <person name="Sullivan W."/>
            <person name="Andreopoulos W.B."/>
            <person name="Clum A."/>
            <person name="Lindquist E."/>
            <person name="Daum C."/>
            <person name="Ramamoorthy G.K."/>
            <person name="Gryganskyi A."/>
            <person name="Culley D."/>
            <person name="Magnuson J.K."/>
            <person name="James T.Y."/>
            <person name="O'Malley M.A."/>
            <person name="Stajich J.E."/>
            <person name="Spatafora J.W."/>
            <person name="Visel A."/>
            <person name="Grigoriev I.V."/>
        </authorList>
    </citation>
    <scope>NUCLEOTIDE SEQUENCE [LARGE SCALE GENOMIC DNA]</scope>
    <source>
        <strain evidence="5 6">CBS 129021</strain>
    </source>
</reference>
<dbReference type="Gene3D" id="3.30.1370.50">
    <property type="entry name" value="R3H-like domain"/>
    <property type="match status" value="1"/>
</dbReference>
<dbReference type="PANTHER" id="PTHR15672">
    <property type="entry name" value="CAMP-REGULATED PHOSPHOPROTEIN 21 RELATED R3H DOMAIN CONTAINING PROTEIN"/>
    <property type="match status" value="1"/>
</dbReference>
<dbReference type="SUPFAM" id="SSF82708">
    <property type="entry name" value="R3H domain"/>
    <property type="match status" value="1"/>
</dbReference>
<feature type="compositionally biased region" description="Basic and acidic residues" evidence="2">
    <location>
        <begin position="480"/>
        <end position="489"/>
    </location>
</feature>
<dbReference type="CDD" id="cd02642">
    <property type="entry name" value="R3H_encore_like"/>
    <property type="match status" value="1"/>
</dbReference>
<dbReference type="STRING" id="1141098.A0A1Y2DK65"/>
<dbReference type="AlphaFoldDB" id="A0A1Y2DK65"/>
<dbReference type="Pfam" id="PF12752">
    <property type="entry name" value="SUZ"/>
    <property type="match status" value="1"/>
</dbReference>
<evidence type="ECO:0000256" key="2">
    <source>
        <dbReference type="SAM" id="MobiDB-lite"/>
    </source>
</evidence>
<feature type="compositionally biased region" description="Polar residues" evidence="2">
    <location>
        <begin position="394"/>
        <end position="404"/>
    </location>
</feature>
<feature type="compositionally biased region" description="Basic and acidic residues" evidence="2">
    <location>
        <begin position="173"/>
        <end position="185"/>
    </location>
</feature>
<feature type="compositionally biased region" description="Polar residues" evidence="2">
    <location>
        <begin position="817"/>
        <end position="826"/>
    </location>
</feature>
<dbReference type="Pfam" id="PF01424">
    <property type="entry name" value="R3H"/>
    <property type="match status" value="1"/>
</dbReference>
<dbReference type="PROSITE" id="PS51061">
    <property type="entry name" value="R3H"/>
    <property type="match status" value="1"/>
</dbReference>
<evidence type="ECO:0000259" key="4">
    <source>
        <dbReference type="PROSITE" id="PS51673"/>
    </source>
</evidence>
<feature type="compositionally biased region" description="Basic and acidic residues" evidence="2">
    <location>
        <begin position="410"/>
        <end position="439"/>
    </location>
</feature>
<dbReference type="PROSITE" id="PS51673">
    <property type="entry name" value="SUZ"/>
    <property type="match status" value="1"/>
</dbReference>
<dbReference type="EMBL" id="MCFJ01000013">
    <property type="protein sequence ID" value="ORY59569.1"/>
    <property type="molecule type" value="Genomic_DNA"/>
</dbReference>
<feature type="region of interest" description="Disordered" evidence="2">
    <location>
        <begin position="390"/>
        <end position="841"/>
    </location>
</feature>
<feature type="domain" description="R3H" evidence="3">
    <location>
        <begin position="293"/>
        <end position="356"/>
    </location>
</feature>
<organism evidence="5 6">
    <name type="scientific">Pseudomassariella vexata</name>
    <dbReference type="NCBI Taxonomy" id="1141098"/>
    <lineage>
        <taxon>Eukaryota</taxon>
        <taxon>Fungi</taxon>
        <taxon>Dikarya</taxon>
        <taxon>Ascomycota</taxon>
        <taxon>Pezizomycotina</taxon>
        <taxon>Sordariomycetes</taxon>
        <taxon>Xylariomycetidae</taxon>
        <taxon>Amphisphaeriales</taxon>
        <taxon>Pseudomassariaceae</taxon>
        <taxon>Pseudomassariella</taxon>
    </lineage>
</organism>
<evidence type="ECO:0008006" key="7">
    <source>
        <dbReference type="Google" id="ProtNLM"/>
    </source>
</evidence>
<keyword evidence="6" id="KW-1185">Reference proteome</keyword>
<feature type="compositionally biased region" description="Low complexity" evidence="2">
    <location>
        <begin position="617"/>
        <end position="641"/>
    </location>
</feature>
<feature type="region of interest" description="Disordered" evidence="2">
    <location>
        <begin position="141"/>
        <end position="202"/>
    </location>
</feature>
<feature type="compositionally biased region" description="Low complexity" evidence="2">
    <location>
        <begin position="751"/>
        <end position="765"/>
    </location>
</feature>
<accession>A0A1Y2DK65</accession>
<keyword evidence="1" id="KW-0597">Phosphoprotein</keyword>
<sequence>MTAVPMASAPKKMSFAKVVASGPKENISPTQASRVAVPAMEHHRMHSNTVATPAATFKDTPSIAVKPVSPTVVGKAPFHNSSANEGSSRSIDTKIAQSMKDLALSPGAANVASTPSLVVNGSSPSVGEPQGKAENGIAVSDDVSQRADSSSEIGTKAPSLDGKSITSGTTFALDEKESLRPDDSASVKAAGEDDEPFSVRGSQMANSRIGSEVARVHRLRLGDMPERRIIQLLPESQDQGVVTPQSGSSGPPPPVEAPQILATVAGTPDAFSSMYAQNPDEKLIEAMSSPKDRLFLLRLEHDVINFVQSSTEPYMDLPPNNSFCRMLTHKLADYYHMTHSFEAVQGAVRIYRTPFCRVPPSLASLVGNKAESNTETTPPVLLPKKIMRRGEENGSGNASGTSKGTSEDGSDGKDKAGQSKEKLSREQREEAYNKARERIFGSSEKTGESTPDNEEGVSRASSVSAREKSNLGKRGKTGKQRRDDSESFDSRSQYQAYYNPGQPGWTPHYIPVGNPQYNGQLQQPYPNPMAQAYPQPVPTYPQMMPQVPMNGYPQYGPMPTYPQQSPQPAQPPQQRYPPASGPVTGYGSPLQNMQAVPAQQGWQQPVYNQAPSPVPVPAAFQQPARAPSSQPQGNSGQSGIPYAFGQLPANANPNDPKSQHPIPGSYNRHAFNPKTQSFVPGSGMSPVQPPMAPFNMNVPHGSPQIGSPHMGYSGYSSPAPPQPYMGGPPSYGMSRQSSNNSLPPYHSHATPPQHLPQHPGQHLSQMPSQMAPPMGSQMTHMAPMPPMAQPVGHQMQNKNMQGPGPGPQPMHSGHPTGPQTFSSLPNYGNPATLPQKPPTGI</sequence>
<dbReference type="InterPro" id="IPR001374">
    <property type="entry name" value="R3H_dom"/>
</dbReference>
<evidence type="ECO:0000259" key="3">
    <source>
        <dbReference type="PROSITE" id="PS51061"/>
    </source>
</evidence>
<name>A0A1Y2DK65_9PEZI</name>
<dbReference type="PANTHER" id="PTHR15672:SF8">
    <property type="entry name" value="PROTEIN ENCORE"/>
    <property type="match status" value="1"/>
</dbReference>
<comment type="caution">
    <text evidence="5">The sequence shown here is derived from an EMBL/GenBank/DDBJ whole genome shotgun (WGS) entry which is preliminary data.</text>
</comment>
<feature type="domain" description="SUZ" evidence="4">
    <location>
        <begin position="357"/>
        <end position="444"/>
    </location>
</feature>
<dbReference type="InterPro" id="IPR024771">
    <property type="entry name" value="SUZ"/>
</dbReference>
<feature type="compositionally biased region" description="Polar residues" evidence="2">
    <location>
        <begin position="515"/>
        <end position="524"/>
    </location>
</feature>
<protein>
    <recommendedName>
        <fullName evidence="7">R3H domain-containing protein</fullName>
    </recommendedName>
</protein>
<feature type="compositionally biased region" description="Low complexity" evidence="2">
    <location>
        <begin position="724"/>
        <end position="734"/>
    </location>
</feature>
<dbReference type="GeneID" id="63780503"/>
<evidence type="ECO:0000313" key="6">
    <source>
        <dbReference type="Proteomes" id="UP000193689"/>
    </source>
</evidence>
<dbReference type="OrthoDB" id="278430at2759"/>
<dbReference type="RefSeq" id="XP_040712143.1">
    <property type="nucleotide sequence ID" value="XM_040864291.1"/>
</dbReference>
<gene>
    <name evidence="5" type="ORF">BCR38DRAFT_488595</name>
</gene>
<dbReference type="InParanoid" id="A0A1Y2DK65"/>
<dbReference type="GO" id="GO:0003676">
    <property type="term" value="F:nucleic acid binding"/>
    <property type="evidence" value="ECO:0007669"/>
    <property type="project" value="UniProtKB-UniRule"/>
</dbReference>